<evidence type="ECO:0000313" key="3">
    <source>
        <dbReference type="Proteomes" id="UP000297391"/>
    </source>
</evidence>
<dbReference type="Pfam" id="PF00069">
    <property type="entry name" value="Pkinase"/>
    <property type="match status" value="1"/>
</dbReference>
<sequence>MLPPRYNPISASIMPGGFGTAESVHDSYLDRVVIYKSMKDEKNNKQLTNEIRLLSHARSRHIVEIYDVIIDKDGLTQGIIIEKLTGQSFHNFYKEAKNSPKLFLLYLYQIATALADLHESNIIHRDLKLDNFKESESGILKLFDFGISVDSETYKTRENRGTLVYAAPELFLDNVTITKEMDIYALGVCAWALCSQEMPKELHELPPQTSSSAPSIMTILGGLIDKKVITLIDNCLSPEPSSRPKSREISNALANYLVQGQHKGIFVHGSANIYELSNKNQNVNINLKGLGGIKIIYDGLDFIIDDVTGNVSINNKSATIGSILPASCVLAFGAEELGYGREWITFSSSQPEVVI</sequence>
<comment type="caution">
    <text evidence="2">The sequence shown here is derived from an EMBL/GenBank/DDBJ whole genome shotgun (WGS) entry which is preliminary data.</text>
</comment>
<keyword evidence="2" id="KW-0808">Transferase</keyword>
<keyword evidence="2" id="KW-0418">Kinase</keyword>
<dbReference type="GO" id="GO:0004674">
    <property type="term" value="F:protein serine/threonine kinase activity"/>
    <property type="evidence" value="ECO:0007669"/>
    <property type="project" value="UniProtKB-KW"/>
</dbReference>
<dbReference type="RefSeq" id="WP_135289841.1">
    <property type="nucleotide sequence ID" value="NZ_QUZU01000016.1"/>
</dbReference>
<protein>
    <submittedName>
        <fullName evidence="2">Serine/threonine protein kinase</fullName>
    </submittedName>
</protein>
<dbReference type="Proteomes" id="UP000297391">
    <property type="component" value="Unassembled WGS sequence"/>
</dbReference>
<reference evidence="2 3" key="1">
    <citation type="journal article" date="2019" name="Syst. Appl. Microbiol.">
        <title>New species of pathogenic Pseudomonas isolated from citrus in Tunisia: Proposal of Pseudomonas kairouanensis sp. nov. and Pseudomonas nabeulensis sp. nov.</title>
        <authorList>
            <person name="Oueslati M."/>
            <person name="Mulet M."/>
            <person name="Gomila M."/>
            <person name="Berge O."/>
            <person name="Hajlaoui M.R."/>
            <person name="Lalucat J."/>
            <person name="Sadfi-Zouaoui N."/>
            <person name="Garcia-Valdes E."/>
        </authorList>
    </citation>
    <scope>NUCLEOTIDE SEQUENCE [LARGE SCALE GENOMIC DNA]</scope>
    <source>
        <strain evidence="2 3">KC12</strain>
    </source>
</reference>
<keyword evidence="2" id="KW-0723">Serine/threonine-protein kinase</keyword>
<accession>A0A4Z0AQI1</accession>
<proteinExistence type="predicted"/>
<dbReference type="PANTHER" id="PTHR44167">
    <property type="entry name" value="OVARIAN-SPECIFIC SERINE/THREONINE-PROTEIN KINASE LOK-RELATED"/>
    <property type="match status" value="1"/>
</dbReference>
<dbReference type="EMBL" id="QUZU01000016">
    <property type="protein sequence ID" value="TFY88627.1"/>
    <property type="molecule type" value="Genomic_DNA"/>
</dbReference>
<dbReference type="PANTHER" id="PTHR44167:SF24">
    <property type="entry name" value="SERINE_THREONINE-PROTEIN KINASE CHK2"/>
    <property type="match status" value="1"/>
</dbReference>
<dbReference type="SUPFAM" id="SSF56112">
    <property type="entry name" value="Protein kinase-like (PK-like)"/>
    <property type="match status" value="1"/>
</dbReference>
<feature type="domain" description="Protein kinase" evidence="1">
    <location>
        <begin position="7"/>
        <end position="257"/>
    </location>
</feature>
<gene>
    <name evidence="2" type="ORF">DYL59_14655</name>
</gene>
<keyword evidence="3" id="KW-1185">Reference proteome</keyword>
<dbReference type="InterPro" id="IPR000719">
    <property type="entry name" value="Prot_kinase_dom"/>
</dbReference>
<organism evidence="2 3">
    <name type="scientific">Pseudomonas kairouanensis</name>
    <dbReference type="NCBI Taxonomy" id="2293832"/>
    <lineage>
        <taxon>Bacteria</taxon>
        <taxon>Pseudomonadati</taxon>
        <taxon>Pseudomonadota</taxon>
        <taxon>Gammaproteobacteria</taxon>
        <taxon>Pseudomonadales</taxon>
        <taxon>Pseudomonadaceae</taxon>
        <taxon>Pseudomonas</taxon>
    </lineage>
</organism>
<dbReference type="AlphaFoldDB" id="A0A4Z0AQI1"/>
<dbReference type="GO" id="GO:0005524">
    <property type="term" value="F:ATP binding"/>
    <property type="evidence" value="ECO:0007669"/>
    <property type="project" value="InterPro"/>
</dbReference>
<dbReference type="GO" id="GO:0005737">
    <property type="term" value="C:cytoplasm"/>
    <property type="evidence" value="ECO:0007669"/>
    <property type="project" value="TreeGrafter"/>
</dbReference>
<dbReference type="PROSITE" id="PS50011">
    <property type="entry name" value="PROTEIN_KINASE_DOM"/>
    <property type="match status" value="1"/>
</dbReference>
<evidence type="ECO:0000313" key="2">
    <source>
        <dbReference type="EMBL" id="TFY88627.1"/>
    </source>
</evidence>
<evidence type="ECO:0000259" key="1">
    <source>
        <dbReference type="PROSITE" id="PS50011"/>
    </source>
</evidence>
<dbReference type="Gene3D" id="1.10.510.10">
    <property type="entry name" value="Transferase(Phosphotransferase) domain 1"/>
    <property type="match status" value="1"/>
</dbReference>
<name>A0A4Z0AQI1_9PSED</name>
<dbReference type="SMART" id="SM00220">
    <property type="entry name" value="S_TKc"/>
    <property type="match status" value="1"/>
</dbReference>
<dbReference type="OrthoDB" id="9801841at2"/>
<dbReference type="InterPro" id="IPR011009">
    <property type="entry name" value="Kinase-like_dom_sf"/>
</dbReference>